<dbReference type="Gene3D" id="3.40.640.10">
    <property type="entry name" value="Type I PLP-dependent aspartate aminotransferase-like (Major domain)"/>
    <property type="match status" value="1"/>
</dbReference>
<dbReference type="PANTHER" id="PTHR43525">
    <property type="entry name" value="PROTEIN MALY"/>
    <property type="match status" value="1"/>
</dbReference>
<comment type="similarity">
    <text evidence="5">Belongs to the class-II pyridoxal-phosphate-dependent aminotransferase family. MalY/PatB cystathionine beta-lyase subfamily.</text>
</comment>
<dbReference type="InterPro" id="IPR004839">
    <property type="entry name" value="Aminotransferase_I/II_large"/>
</dbReference>
<evidence type="ECO:0000259" key="6">
    <source>
        <dbReference type="Pfam" id="PF00155"/>
    </source>
</evidence>
<dbReference type="RefSeq" id="WP_330152879.1">
    <property type="nucleotide sequence ID" value="NZ_JAUZMZ010000084.1"/>
</dbReference>
<evidence type="ECO:0000256" key="1">
    <source>
        <dbReference type="ARBA" id="ARBA00001933"/>
    </source>
</evidence>
<keyword evidence="7" id="KW-0808">Transferase</keyword>
<dbReference type="InterPro" id="IPR051798">
    <property type="entry name" value="Class-II_PLP-Dep_Aminotrans"/>
</dbReference>
<evidence type="ECO:0000256" key="5">
    <source>
        <dbReference type="ARBA" id="ARBA00037974"/>
    </source>
</evidence>
<gene>
    <name evidence="7" type="ORF">Q8814_15350</name>
</gene>
<organism evidence="7 8">
    <name type="scientific">Rhodococcus chondri</name>
    <dbReference type="NCBI Taxonomy" id="3065941"/>
    <lineage>
        <taxon>Bacteria</taxon>
        <taxon>Bacillati</taxon>
        <taxon>Actinomycetota</taxon>
        <taxon>Actinomycetes</taxon>
        <taxon>Mycobacteriales</taxon>
        <taxon>Nocardiaceae</taxon>
        <taxon>Rhodococcus</taxon>
    </lineage>
</organism>
<dbReference type="GO" id="GO:0008483">
    <property type="term" value="F:transaminase activity"/>
    <property type="evidence" value="ECO:0007669"/>
    <property type="project" value="UniProtKB-KW"/>
</dbReference>
<feature type="domain" description="Aminotransferase class I/classII large" evidence="6">
    <location>
        <begin position="40"/>
        <end position="375"/>
    </location>
</feature>
<dbReference type="EMBL" id="JAUZMZ010000084">
    <property type="protein sequence ID" value="MEE2033475.1"/>
    <property type="molecule type" value="Genomic_DNA"/>
</dbReference>
<accession>A0ABU7JUE5</accession>
<reference evidence="7 8" key="1">
    <citation type="submission" date="2023-08" db="EMBL/GenBank/DDBJ databases">
        <authorList>
            <person name="Girao M."/>
            <person name="Carvalho M.F."/>
        </authorList>
    </citation>
    <scope>NUCLEOTIDE SEQUENCE [LARGE SCALE GENOMIC DNA]</scope>
    <source>
        <strain evidence="7 8">CC-R104</strain>
    </source>
</reference>
<dbReference type="SUPFAM" id="SSF53383">
    <property type="entry name" value="PLP-dependent transferases"/>
    <property type="match status" value="1"/>
</dbReference>
<dbReference type="Gene3D" id="3.90.1150.10">
    <property type="entry name" value="Aspartate Aminotransferase, domain 1"/>
    <property type="match status" value="1"/>
</dbReference>
<dbReference type="InterPro" id="IPR015421">
    <property type="entry name" value="PyrdxlP-dep_Trfase_major"/>
</dbReference>
<evidence type="ECO:0000313" key="7">
    <source>
        <dbReference type="EMBL" id="MEE2033475.1"/>
    </source>
</evidence>
<dbReference type="EC" id="4.4.1.13" evidence="2"/>
<name>A0ABU7JUE5_9NOCA</name>
<protein>
    <recommendedName>
        <fullName evidence="2">cysteine-S-conjugate beta-lyase</fullName>
        <ecNumber evidence="2">4.4.1.13</ecNumber>
    </recommendedName>
</protein>
<keyword evidence="4" id="KW-0456">Lyase</keyword>
<dbReference type="InterPro" id="IPR015424">
    <property type="entry name" value="PyrdxlP-dep_Trfase"/>
</dbReference>
<keyword evidence="3" id="KW-0663">Pyridoxal phosphate</keyword>
<dbReference type="Proteomes" id="UP001331936">
    <property type="component" value="Unassembled WGS sequence"/>
</dbReference>
<dbReference type="PANTHER" id="PTHR43525:SF2">
    <property type="entry name" value="CYSTATHIONINE BETA-LYASE-RELATED"/>
    <property type="match status" value="1"/>
</dbReference>
<keyword evidence="7" id="KW-0032">Aminotransferase</keyword>
<evidence type="ECO:0000256" key="4">
    <source>
        <dbReference type="ARBA" id="ARBA00023239"/>
    </source>
</evidence>
<dbReference type="InterPro" id="IPR015422">
    <property type="entry name" value="PyrdxlP-dep_Trfase_small"/>
</dbReference>
<dbReference type="Pfam" id="PF00155">
    <property type="entry name" value="Aminotran_1_2"/>
    <property type="match status" value="1"/>
</dbReference>
<comment type="caution">
    <text evidence="7">The sequence shown here is derived from an EMBL/GenBank/DDBJ whole genome shotgun (WGS) entry which is preliminary data.</text>
</comment>
<evidence type="ECO:0000313" key="8">
    <source>
        <dbReference type="Proteomes" id="UP001331936"/>
    </source>
</evidence>
<sequence length="392" mass="43703">MSGVEFPGFDDLDIEGLSTRAGVKWAYAAESGLLPAWVADMDFPVAPEIRRALHELIDRSDLGYPYWARGTPLREEFARRMHYRYGWDLDPAAVREQTDLIQALQLILHLSTSRGDAVAIQTPNYPPFLATLRRMGLQQIDFPFVDSGDGWVLDFAGFEQRVVRHRPRVLVLVNPHNPTGRVHTRDELERIADLAVRFDMLVVSDEIHAELIYEPHRHIPFASLGPEVASRTVTVTSASKSFNLAGLRCAVVHYGDHGVMQRRDAEPFDLYGAVSVPSVVATLAAWQHGDAWQHDLIRVLERNRARVRDVLAEAVPRVRHHPPEGTYLGWVNVEPLGLDDPVGRVRELGRVLVDGGVRFGSGSGNFLRINFATSAGILNRVLAGVVEGLTAR</sequence>
<dbReference type="CDD" id="cd00609">
    <property type="entry name" value="AAT_like"/>
    <property type="match status" value="1"/>
</dbReference>
<proteinExistence type="inferred from homology"/>
<evidence type="ECO:0000256" key="2">
    <source>
        <dbReference type="ARBA" id="ARBA00012224"/>
    </source>
</evidence>
<evidence type="ECO:0000256" key="3">
    <source>
        <dbReference type="ARBA" id="ARBA00022898"/>
    </source>
</evidence>
<keyword evidence="8" id="KW-1185">Reference proteome</keyword>
<comment type="cofactor">
    <cofactor evidence="1">
        <name>pyridoxal 5'-phosphate</name>
        <dbReference type="ChEBI" id="CHEBI:597326"/>
    </cofactor>
</comment>